<keyword evidence="3" id="KW-1185">Reference proteome</keyword>
<reference evidence="3" key="1">
    <citation type="submission" date="2024-04" db="EMBL/GenBank/DDBJ databases">
        <title>Salinicola lusitanus LLJ914,a marine bacterium isolated from the Okinawa Trough.</title>
        <authorList>
            <person name="Li J."/>
        </authorList>
    </citation>
    <scope>NUCLEOTIDE SEQUENCE [LARGE SCALE GENOMIC DNA]</scope>
</reference>
<evidence type="ECO:0000313" key="2">
    <source>
        <dbReference type="EMBL" id="KAK7899289.1"/>
    </source>
</evidence>
<gene>
    <name evidence="2" type="ORF">WMY93_020142</name>
</gene>
<name>A0AAW0NM29_9GOBI</name>
<comment type="caution">
    <text evidence="2">The sequence shown here is derived from an EMBL/GenBank/DDBJ whole genome shotgun (WGS) entry which is preliminary data.</text>
</comment>
<sequence length="159" mass="17815">MEDSNPDWIPSLHLGHNEVSATKCDRHLRRVERMKRREEEKVCINKTQEIPAGNAEIPAERREREQTEAKFAHNPGEILAQHVVEVSNENSEPPQAKVVMETVSRQNPIGWLISHGLSAPDADSGFHLKKESSNMCAGFCNSSHACANVHIQPCQQCSQ</sequence>
<dbReference type="Proteomes" id="UP001460270">
    <property type="component" value="Unassembled WGS sequence"/>
</dbReference>
<feature type="compositionally biased region" description="Basic and acidic residues" evidence="1">
    <location>
        <begin position="58"/>
        <end position="71"/>
    </location>
</feature>
<dbReference type="EMBL" id="JBBPFD010000014">
    <property type="protein sequence ID" value="KAK7899289.1"/>
    <property type="molecule type" value="Genomic_DNA"/>
</dbReference>
<accession>A0AAW0NM29</accession>
<evidence type="ECO:0000256" key="1">
    <source>
        <dbReference type="SAM" id="MobiDB-lite"/>
    </source>
</evidence>
<protein>
    <submittedName>
        <fullName evidence="2">Uncharacterized protein</fullName>
    </submittedName>
</protein>
<feature type="region of interest" description="Disordered" evidence="1">
    <location>
        <begin position="55"/>
        <end position="75"/>
    </location>
</feature>
<dbReference type="AlphaFoldDB" id="A0AAW0NM29"/>
<evidence type="ECO:0000313" key="3">
    <source>
        <dbReference type="Proteomes" id="UP001460270"/>
    </source>
</evidence>
<organism evidence="2 3">
    <name type="scientific">Mugilogobius chulae</name>
    <name type="common">yellowstripe goby</name>
    <dbReference type="NCBI Taxonomy" id="88201"/>
    <lineage>
        <taxon>Eukaryota</taxon>
        <taxon>Metazoa</taxon>
        <taxon>Chordata</taxon>
        <taxon>Craniata</taxon>
        <taxon>Vertebrata</taxon>
        <taxon>Euteleostomi</taxon>
        <taxon>Actinopterygii</taxon>
        <taxon>Neopterygii</taxon>
        <taxon>Teleostei</taxon>
        <taxon>Neoteleostei</taxon>
        <taxon>Acanthomorphata</taxon>
        <taxon>Gobiaria</taxon>
        <taxon>Gobiiformes</taxon>
        <taxon>Gobioidei</taxon>
        <taxon>Gobiidae</taxon>
        <taxon>Gobionellinae</taxon>
        <taxon>Mugilogobius</taxon>
    </lineage>
</organism>
<proteinExistence type="predicted"/>